<sequence>MSSPPICSRKGRKGPEGATECLVVAGELWPPFPGGNGEVTAPRLSFESTRPEGCPANSFMVSVTAPGAGPLGVLAPRRMNRT</sequence>
<reference evidence="1 2" key="1">
    <citation type="submission" date="2018-03" db="EMBL/GenBank/DDBJ databases">
        <title>Novel Streptomyces sp. from soil.</title>
        <authorList>
            <person name="Tan G.Y.A."/>
            <person name="Lee Z.Y."/>
        </authorList>
    </citation>
    <scope>NUCLEOTIDE SEQUENCE [LARGE SCALE GENOMIC DNA]</scope>
    <source>
        <strain evidence="1 2">ST5x</strain>
    </source>
</reference>
<dbReference type="AlphaFoldDB" id="A0A2S9PP19"/>
<dbReference type="Proteomes" id="UP000239322">
    <property type="component" value="Unassembled WGS sequence"/>
</dbReference>
<keyword evidence="2" id="KW-1185">Reference proteome</keyword>
<dbReference type="OrthoDB" id="4334156at2"/>
<proteinExistence type="predicted"/>
<protein>
    <submittedName>
        <fullName evidence="1">Uncharacterized protein</fullName>
    </submittedName>
</protein>
<accession>A0A2S9PP19</accession>
<gene>
    <name evidence="1" type="ORF">C6N75_27425</name>
</gene>
<evidence type="ECO:0000313" key="2">
    <source>
        <dbReference type="Proteomes" id="UP000239322"/>
    </source>
</evidence>
<comment type="caution">
    <text evidence="1">The sequence shown here is derived from an EMBL/GenBank/DDBJ whole genome shotgun (WGS) entry which is preliminary data.</text>
</comment>
<name>A0A2S9PP19_9ACTN</name>
<organism evidence="1 2">
    <name type="scientific">Streptomyces solincola</name>
    <dbReference type="NCBI Taxonomy" id="2100817"/>
    <lineage>
        <taxon>Bacteria</taxon>
        <taxon>Bacillati</taxon>
        <taxon>Actinomycetota</taxon>
        <taxon>Actinomycetes</taxon>
        <taxon>Kitasatosporales</taxon>
        <taxon>Streptomycetaceae</taxon>
        <taxon>Streptomyces</taxon>
    </lineage>
</organism>
<dbReference type="EMBL" id="PVLV01000577">
    <property type="protein sequence ID" value="PRH76097.1"/>
    <property type="molecule type" value="Genomic_DNA"/>
</dbReference>
<evidence type="ECO:0000313" key="1">
    <source>
        <dbReference type="EMBL" id="PRH76097.1"/>
    </source>
</evidence>